<dbReference type="Proteomes" id="UP000580250">
    <property type="component" value="Unassembled WGS sequence"/>
</dbReference>
<protein>
    <submittedName>
        <fullName evidence="3">Uncharacterized protein</fullName>
    </submittedName>
</protein>
<evidence type="ECO:0000256" key="1">
    <source>
        <dbReference type="SAM" id="MobiDB-lite"/>
    </source>
</evidence>
<comment type="caution">
    <text evidence="3">The sequence shown here is derived from an EMBL/GenBank/DDBJ whole genome shotgun (WGS) entry which is preliminary data.</text>
</comment>
<feature type="chain" id="PRO_5028263602" evidence="2">
    <location>
        <begin position="23"/>
        <end position="67"/>
    </location>
</feature>
<keyword evidence="2" id="KW-0732">Signal</keyword>
<reference evidence="3 4" key="1">
    <citation type="submission" date="2020-08" db="EMBL/GenBank/DDBJ databases">
        <authorList>
            <person name="Koutsovoulos G."/>
            <person name="Danchin GJ E."/>
        </authorList>
    </citation>
    <scope>NUCLEOTIDE SEQUENCE [LARGE SCALE GENOMIC DNA]</scope>
</reference>
<gene>
    <name evidence="3" type="ORF">MENT_LOCUS41384</name>
</gene>
<organism evidence="3 4">
    <name type="scientific">Meloidogyne enterolobii</name>
    <name type="common">Root-knot nematode worm</name>
    <name type="synonym">Meloidogyne mayaguensis</name>
    <dbReference type="NCBI Taxonomy" id="390850"/>
    <lineage>
        <taxon>Eukaryota</taxon>
        <taxon>Metazoa</taxon>
        <taxon>Ecdysozoa</taxon>
        <taxon>Nematoda</taxon>
        <taxon>Chromadorea</taxon>
        <taxon>Rhabditida</taxon>
        <taxon>Tylenchina</taxon>
        <taxon>Tylenchomorpha</taxon>
        <taxon>Tylenchoidea</taxon>
        <taxon>Meloidogynidae</taxon>
        <taxon>Meloidogyninae</taxon>
        <taxon>Meloidogyne</taxon>
    </lineage>
</organism>
<proteinExistence type="predicted"/>
<evidence type="ECO:0000313" key="3">
    <source>
        <dbReference type="EMBL" id="CAD2188716.1"/>
    </source>
</evidence>
<feature type="region of interest" description="Disordered" evidence="1">
    <location>
        <begin position="25"/>
        <end position="48"/>
    </location>
</feature>
<feature type="signal peptide" evidence="2">
    <location>
        <begin position="1"/>
        <end position="22"/>
    </location>
</feature>
<dbReference type="EMBL" id="CAJEWN010000710">
    <property type="protein sequence ID" value="CAD2188716.1"/>
    <property type="molecule type" value="Genomic_DNA"/>
</dbReference>
<evidence type="ECO:0000313" key="4">
    <source>
        <dbReference type="Proteomes" id="UP000580250"/>
    </source>
</evidence>
<accession>A0A6V7WP64</accession>
<evidence type="ECO:0000256" key="2">
    <source>
        <dbReference type="SAM" id="SignalP"/>
    </source>
</evidence>
<name>A0A6V7WP64_MELEN</name>
<dbReference type="AlphaFoldDB" id="A0A6V7WP64"/>
<sequence>MNLFLLTLIIYFEIILLDLANGMDPKGSKRKHGSGSSSSKKKTEKENLEEECIILGESRLYSGFALN</sequence>